<feature type="transmembrane region" description="Helical" evidence="2">
    <location>
        <begin position="38"/>
        <end position="56"/>
    </location>
</feature>
<comment type="function">
    <text evidence="2">Required for efficient N-glycosylation. Necessary for maintaining optimal levels of dolichol-linked oligosaccharides. Hydrolyzes dolichyl pyrophosphate at a very high rate and dolichyl monophosphate at a much lower rate. Does not act on phosphatidate.</text>
</comment>
<dbReference type="PANTHER" id="PTHR11247">
    <property type="entry name" value="PALMITOYL-PROTEIN THIOESTERASE/DOLICHYLDIPHOSPHATASE 1"/>
    <property type="match status" value="1"/>
</dbReference>
<dbReference type="SMART" id="SM00014">
    <property type="entry name" value="acidPPc"/>
    <property type="match status" value="1"/>
</dbReference>
<keyword evidence="1 2" id="KW-0378">Hydrolase</keyword>
<comment type="similarity">
    <text evidence="2">Belongs to the dolichyldiphosphatase family.</text>
</comment>
<comment type="caution">
    <text evidence="4">The sequence shown here is derived from an EMBL/GenBank/DDBJ whole genome shotgun (WGS) entry which is preliminary data.</text>
</comment>
<dbReference type="InterPro" id="IPR000326">
    <property type="entry name" value="PAP2/HPO"/>
</dbReference>
<evidence type="ECO:0000259" key="3">
    <source>
        <dbReference type="SMART" id="SM00014"/>
    </source>
</evidence>
<dbReference type="PANTHER" id="PTHR11247:SF1">
    <property type="entry name" value="DOLICHYLDIPHOSPHATASE 1"/>
    <property type="match status" value="1"/>
</dbReference>
<reference evidence="4 5" key="1">
    <citation type="journal article" date="2024" name="Commun. Biol.">
        <title>Comparative genomic analysis of thermophilic fungi reveals convergent evolutionary adaptations and gene losses.</title>
        <authorList>
            <person name="Steindorff A.S."/>
            <person name="Aguilar-Pontes M.V."/>
            <person name="Robinson A.J."/>
            <person name="Andreopoulos B."/>
            <person name="LaButti K."/>
            <person name="Kuo A."/>
            <person name="Mondo S."/>
            <person name="Riley R."/>
            <person name="Otillar R."/>
            <person name="Haridas S."/>
            <person name="Lipzen A."/>
            <person name="Grimwood J."/>
            <person name="Schmutz J."/>
            <person name="Clum A."/>
            <person name="Reid I.D."/>
            <person name="Moisan M.C."/>
            <person name="Butler G."/>
            <person name="Nguyen T.T.M."/>
            <person name="Dewar K."/>
            <person name="Conant G."/>
            <person name="Drula E."/>
            <person name="Henrissat B."/>
            <person name="Hansel C."/>
            <person name="Singer S."/>
            <person name="Hutchinson M.I."/>
            <person name="de Vries R.P."/>
            <person name="Natvig D.O."/>
            <person name="Powell A.J."/>
            <person name="Tsang A."/>
            <person name="Grigoriev I.V."/>
        </authorList>
    </citation>
    <scope>NUCLEOTIDE SEQUENCE [LARGE SCALE GENOMIC DNA]</scope>
    <source>
        <strain evidence="4 5">ATCC 24622</strain>
    </source>
</reference>
<keyword evidence="2" id="KW-0812">Transmembrane</keyword>
<dbReference type="Gene3D" id="1.20.144.10">
    <property type="entry name" value="Phosphatidic acid phosphatase type 2/haloperoxidase"/>
    <property type="match status" value="1"/>
</dbReference>
<dbReference type="SUPFAM" id="SSF48317">
    <property type="entry name" value="Acid phosphatase/Vanadium-dependent haloperoxidase"/>
    <property type="match status" value="1"/>
</dbReference>
<comment type="pathway">
    <text evidence="2">Protein modification; protein glycosylation.</text>
</comment>
<sequence length="208" mass="23153">MFAGQLACEAFNLALKRIIKEERPPHLLGSKGYGMPSSHAQFSFFWAVAVSLFLLARHRPRTVLHSRGTSVGATRDRDSGTRTSGLLGLVTAADVERYAHQPWSLAERLFVSSAALLLAGMVAWSRVYLNYHTPKQVLAGCLAGTLSAIAWFGVTYVMRQAGLISLLLDTPPARWLRLRDLVVEEDLCQAGWEKWEERKSAAQSRKDR</sequence>
<dbReference type="Proteomes" id="UP001586593">
    <property type="component" value="Unassembled WGS sequence"/>
</dbReference>
<comment type="catalytic activity">
    <reaction evidence="2">
        <text>a di-trans,poly-cis-dolichyl diphosphate + H2O = a di-trans,poly-cis-dolichyl phosphate + phosphate + H(+)</text>
        <dbReference type="Rhea" id="RHEA:14385"/>
        <dbReference type="Rhea" id="RHEA-COMP:19498"/>
        <dbReference type="Rhea" id="RHEA-COMP:19506"/>
        <dbReference type="ChEBI" id="CHEBI:15377"/>
        <dbReference type="ChEBI" id="CHEBI:15378"/>
        <dbReference type="ChEBI" id="CHEBI:43474"/>
        <dbReference type="ChEBI" id="CHEBI:57497"/>
        <dbReference type="ChEBI" id="CHEBI:57683"/>
        <dbReference type="EC" id="3.6.1.43"/>
    </reaction>
</comment>
<feature type="transmembrane region" description="Helical" evidence="2">
    <location>
        <begin position="109"/>
        <end position="131"/>
    </location>
</feature>
<protein>
    <recommendedName>
        <fullName evidence="2">Dolichyldiphosphatase</fullName>
        <ecNumber evidence="2">3.6.1.43</ecNumber>
    </recommendedName>
</protein>
<proteinExistence type="inferred from homology"/>
<feature type="domain" description="Phosphatidic acid phosphatase type 2/haloperoxidase" evidence="3">
    <location>
        <begin position="1"/>
        <end position="152"/>
    </location>
</feature>
<keyword evidence="5" id="KW-1185">Reference proteome</keyword>
<dbReference type="Pfam" id="PF01569">
    <property type="entry name" value="PAP2"/>
    <property type="match status" value="1"/>
</dbReference>
<feature type="transmembrane region" description="Helical" evidence="2">
    <location>
        <begin position="137"/>
        <end position="158"/>
    </location>
</feature>
<dbReference type="EC" id="3.6.1.43" evidence="2"/>
<dbReference type="InterPro" id="IPR036938">
    <property type="entry name" value="PAP2/HPO_sf"/>
</dbReference>
<evidence type="ECO:0000256" key="1">
    <source>
        <dbReference type="ARBA" id="ARBA00022801"/>
    </source>
</evidence>
<name>A0ABR3VVC4_9PEZI</name>
<dbReference type="EMBL" id="JAZHXJ010001068">
    <property type="protein sequence ID" value="KAL1845929.1"/>
    <property type="molecule type" value="Genomic_DNA"/>
</dbReference>
<comment type="subcellular location">
    <subcellularLocation>
        <location evidence="2">Endoplasmic reticulum membrane</location>
        <topology evidence="2">Multi-pass membrane protein</topology>
    </subcellularLocation>
</comment>
<evidence type="ECO:0000313" key="4">
    <source>
        <dbReference type="EMBL" id="KAL1845929.1"/>
    </source>
</evidence>
<evidence type="ECO:0000256" key="2">
    <source>
        <dbReference type="RuleBase" id="RU367078"/>
    </source>
</evidence>
<keyword evidence="2" id="KW-0472">Membrane</keyword>
<evidence type="ECO:0000313" key="5">
    <source>
        <dbReference type="Proteomes" id="UP001586593"/>
    </source>
</evidence>
<keyword evidence="2" id="KW-0256">Endoplasmic reticulum</keyword>
<organism evidence="4 5">
    <name type="scientific">Phialemonium thermophilum</name>
    <dbReference type="NCBI Taxonomy" id="223376"/>
    <lineage>
        <taxon>Eukaryota</taxon>
        <taxon>Fungi</taxon>
        <taxon>Dikarya</taxon>
        <taxon>Ascomycota</taxon>
        <taxon>Pezizomycotina</taxon>
        <taxon>Sordariomycetes</taxon>
        <taxon>Sordariomycetidae</taxon>
        <taxon>Cephalothecales</taxon>
        <taxon>Cephalothecaceae</taxon>
        <taxon>Phialemonium</taxon>
    </lineage>
</organism>
<gene>
    <name evidence="4" type="ORF">VTK73DRAFT_393</name>
</gene>
<keyword evidence="2" id="KW-1133">Transmembrane helix</keyword>
<accession>A0ABR3VVC4</accession>